<organism evidence="1 2">
    <name type="scientific">Mucilaginibacter litoreus</name>
    <dbReference type="NCBI Taxonomy" id="1048221"/>
    <lineage>
        <taxon>Bacteria</taxon>
        <taxon>Pseudomonadati</taxon>
        <taxon>Bacteroidota</taxon>
        <taxon>Sphingobacteriia</taxon>
        <taxon>Sphingobacteriales</taxon>
        <taxon>Sphingobacteriaceae</taxon>
        <taxon>Mucilaginibacter</taxon>
    </lineage>
</organism>
<dbReference type="EMBL" id="JBHTHZ010000002">
    <property type="protein sequence ID" value="MFD0792818.1"/>
    <property type="molecule type" value="Genomic_DNA"/>
</dbReference>
<accession>A0ABW3AP81</accession>
<evidence type="ECO:0000313" key="2">
    <source>
        <dbReference type="Proteomes" id="UP001597010"/>
    </source>
</evidence>
<sequence>MKNIYSTIAMVAFAAILCGSCTQKNKPLFDMPLGVQSYTYRASYENNTAAVLDTIKALGITEMEGPNPKNTKPGSV</sequence>
<name>A0ABW3AP81_9SPHI</name>
<dbReference type="Proteomes" id="UP001597010">
    <property type="component" value="Unassembled WGS sequence"/>
</dbReference>
<comment type="caution">
    <text evidence="1">The sequence shown here is derived from an EMBL/GenBank/DDBJ whole genome shotgun (WGS) entry which is preliminary data.</text>
</comment>
<protein>
    <submittedName>
        <fullName evidence="1">Uncharacterized protein</fullName>
    </submittedName>
</protein>
<reference evidence="2" key="1">
    <citation type="journal article" date="2019" name="Int. J. Syst. Evol. Microbiol.">
        <title>The Global Catalogue of Microorganisms (GCM) 10K type strain sequencing project: providing services to taxonomists for standard genome sequencing and annotation.</title>
        <authorList>
            <consortium name="The Broad Institute Genomics Platform"/>
            <consortium name="The Broad Institute Genome Sequencing Center for Infectious Disease"/>
            <person name="Wu L."/>
            <person name="Ma J."/>
        </authorList>
    </citation>
    <scope>NUCLEOTIDE SEQUENCE [LARGE SCALE GENOMIC DNA]</scope>
    <source>
        <strain evidence="2">CCUG 61484</strain>
    </source>
</reference>
<gene>
    <name evidence="1" type="ORF">ACFQZX_04275</name>
</gene>
<keyword evidence="2" id="KW-1185">Reference proteome</keyword>
<evidence type="ECO:0000313" key="1">
    <source>
        <dbReference type="EMBL" id="MFD0792818.1"/>
    </source>
</evidence>
<proteinExistence type="predicted"/>
<dbReference type="RefSeq" id="WP_377111689.1">
    <property type="nucleotide sequence ID" value="NZ_JBHTHZ010000002.1"/>
</dbReference>